<gene>
    <name evidence="1" type="ORF">FMOSSE_LOCUS1142</name>
</gene>
<accession>A0A9N8YTG1</accession>
<dbReference type="Proteomes" id="UP000789375">
    <property type="component" value="Unassembled WGS sequence"/>
</dbReference>
<name>A0A9N8YTG1_FUNMO</name>
<organism evidence="1 2">
    <name type="scientific">Funneliformis mosseae</name>
    <name type="common">Endomycorrhizal fungus</name>
    <name type="synonym">Glomus mosseae</name>
    <dbReference type="NCBI Taxonomy" id="27381"/>
    <lineage>
        <taxon>Eukaryota</taxon>
        <taxon>Fungi</taxon>
        <taxon>Fungi incertae sedis</taxon>
        <taxon>Mucoromycota</taxon>
        <taxon>Glomeromycotina</taxon>
        <taxon>Glomeromycetes</taxon>
        <taxon>Glomerales</taxon>
        <taxon>Glomeraceae</taxon>
        <taxon>Funneliformis</taxon>
    </lineage>
</organism>
<reference evidence="1" key="1">
    <citation type="submission" date="2021-06" db="EMBL/GenBank/DDBJ databases">
        <authorList>
            <person name="Kallberg Y."/>
            <person name="Tangrot J."/>
            <person name="Rosling A."/>
        </authorList>
    </citation>
    <scope>NUCLEOTIDE SEQUENCE</scope>
    <source>
        <strain evidence="1">87-6 pot B 2015</strain>
    </source>
</reference>
<sequence length="53" mass="6643">MNWFKDLYRFSLIDYYILPSQEDNCRLFKNLYYILKKLNVKLLKTEKSVKELY</sequence>
<evidence type="ECO:0000313" key="1">
    <source>
        <dbReference type="EMBL" id="CAG8445484.1"/>
    </source>
</evidence>
<proteinExistence type="predicted"/>
<protein>
    <submittedName>
        <fullName evidence="1">3599_t:CDS:1</fullName>
    </submittedName>
</protein>
<dbReference type="AlphaFoldDB" id="A0A9N8YTG1"/>
<dbReference type="EMBL" id="CAJVPP010000128">
    <property type="protein sequence ID" value="CAG8445484.1"/>
    <property type="molecule type" value="Genomic_DNA"/>
</dbReference>
<evidence type="ECO:0000313" key="2">
    <source>
        <dbReference type="Proteomes" id="UP000789375"/>
    </source>
</evidence>
<keyword evidence="2" id="KW-1185">Reference proteome</keyword>
<comment type="caution">
    <text evidence="1">The sequence shown here is derived from an EMBL/GenBank/DDBJ whole genome shotgun (WGS) entry which is preliminary data.</text>
</comment>